<feature type="signal peptide" evidence="1">
    <location>
        <begin position="1"/>
        <end position="15"/>
    </location>
</feature>
<comment type="caution">
    <text evidence="2">The sequence shown here is derived from an EMBL/GenBank/DDBJ whole genome shotgun (WGS) entry which is preliminary data.</text>
</comment>
<dbReference type="Proteomes" id="UP000324222">
    <property type="component" value="Unassembled WGS sequence"/>
</dbReference>
<dbReference type="AlphaFoldDB" id="A0A5B7J6M0"/>
<proteinExistence type="predicted"/>
<accession>A0A5B7J6M0</accession>
<evidence type="ECO:0000313" key="2">
    <source>
        <dbReference type="EMBL" id="MPC89606.1"/>
    </source>
</evidence>
<organism evidence="2 3">
    <name type="scientific">Portunus trituberculatus</name>
    <name type="common">Swimming crab</name>
    <name type="synonym">Neptunus trituberculatus</name>
    <dbReference type="NCBI Taxonomy" id="210409"/>
    <lineage>
        <taxon>Eukaryota</taxon>
        <taxon>Metazoa</taxon>
        <taxon>Ecdysozoa</taxon>
        <taxon>Arthropoda</taxon>
        <taxon>Crustacea</taxon>
        <taxon>Multicrustacea</taxon>
        <taxon>Malacostraca</taxon>
        <taxon>Eumalacostraca</taxon>
        <taxon>Eucarida</taxon>
        <taxon>Decapoda</taxon>
        <taxon>Pleocyemata</taxon>
        <taxon>Brachyura</taxon>
        <taxon>Eubrachyura</taxon>
        <taxon>Portunoidea</taxon>
        <taxon>Portunidae</taxon>
        <taxon>Portuninae</taxon>
        <taxon>Portunus</taxon>
    </lineage>
</organism>
<gene>
    <name evidence="2" type="ORF">E2C01_084560</name>
</gene>
<reference evidence="2 3" key="1">
    <citation type="submission" date="2019-05" db="EMBL/GenBank/DDBJ databases">
        <title>Another draft genome of Portunus trituberculatus and its Hox gene families provides insights of decapod evolution.</title>
        <authorList>
            <person name="Jeong J.-H."/>
            <person name="Song I."/>
            <person name="Kim S."/>
            <person name="Choi T."/>
            <person name="Kim D."/>
            <person name="Ryu S."/>
            <person name="Kim W."/>
        </authorList>
    </citation>
    <scope>NUCLEOTIDE SEQUENCE [LARGE SCALE GENOMIC DNA]</scope>
    <source>
        <tissue evidence="2">Muscle</tissue>
    </source>
</reference>
<name>A0A5B7J6M0_PORTR</name>
<sequence>MAAWLPLPGWRGARAALMLRPWQAVEGVAVGRGGWALQAVAAAPTCCGSGEERAREAAARWSHTG</sequence>
<evidence type="ECO:0000256" key="1">
    <source>
        <dbReference type="SAM" id="SignalP"/>
    </source>
</evidence>
<evidence type="ECO:0000313" key="3">
    <source>
        <dbReference type="Proteomes" id="UP000324222"/>
    </source>
</evidence>
<feature type="chain" id="PRO_5023052563" evidence="1">
    <location>
        <begin position="16"/>
        <end position="65"/>
    </location>
</feature>
<dbReference type="EMBL" id="VSRR010081595">
    <property type="protein sequence ID" value="MPC89606.1"/>
    <property type="molecule type" value="Genomic_DNA"/>
</dbReference>
<keyword evidence="3" id="KW-1185">Reference proteome</keyword>
<protein>
    <submittedName>
        <fullName evidence="2">Uncharacterized protein</fullName>
    </submittedName>
</protein>
<keyword evidence="1" id="KW-0732">Signal</keyword>